<feature type="compositionally biased region" description="Low complexity" evidence="1">
    <location>
        <begin position="144"/>
        <end position="159"/>
    </location>
</feature>
<sequence>MAGNEEDAPSNMPASLRFFSPMTWNAPARDMREEQISLRLTGRPCANHVIDADTSLAAVIATLDSAIISSQIDDWVQQSNDLASRLYTFDNSDALYGSAPHQQQQQQQQQQTVLSSSPDHALTVKSGSSMAPALLHHFDPATTPPSLSSYDTSTSTTTASHDHDHDHETDATPTETSISTGLASHFPSVPLLQENNGILQVPPATDPAHLPPPLYECTFWFLNCTAIFSRFSDWDTHCLSHFRGEEPPRSVQCPLCDWTTTSPDGTLAWKARMQHLARAHTMIGHTLRTSRPDFLLFNHLWRVRLIDDYDLKELQGGNHNLTQGLGNFVERGGGERRRRGADWRGGRCVQHVAVGRVAQVPRS</sequence>
<keyword evidence="3" id="KW-1185">Reference proteome</keyword>
<proteinExistence type="predicted"/>
<dbReference type="STRING" id="985895.E4ZND2"/>
<accession>E4ZND2</accession>
<dbReference type="HOGENOM" id="CLU_065191_0_0_1"/>
<gene>
    <name evidence="2" type="ORF">LEMA_P038920.1</name>
</gene>
<dbReference type="VEuPathDB" id="FungiDB:LEMA_P038920.1"/>
<dbReference type="eggNOG" id="ENOG502SXMF">
    <property type="taxonomic scope" value="Eukaryota"/>
</dbReference>
<evidence type="ECO:0000256" key="1">
    <source>
        <dbReference type="SAM" id="MobiDB-lite"/>
    </source>
</evidence>
<dbReference type="OrthoDB" id="409136at2759"/>
<feature type="compositionally biased region" description="Low complexity" evidence="1">
    <location>
        <begin position="102"/>
        <end position="111"/>
    </location>
</feature>
<reference evidence="3" key="1">
    <citation type="journal article" date="2011" name="Nat. Commun.">
        <title>Effector diversification within compartments of the Leptosphaeria maculans genome affected by Repeat-Induced Point mutations.</title>
        <authorList>
            <person name="Rouxel T."/>
            <person name="Grandaubert J."/>
            <person name="Hane J.K."/>
            <person name="Hoede C."/>
            <person name="van de Wouw A.P."/>
            <person name="Couloux A."/>
            <person name="Dominguez V."/>
            <person name="Anthouard V."/>
            <person name="Bally P."/>
            <person name="Bourras S."/>
            <person name="Cozijnsen A.J."/>
            <person name="Ciuffetti L.M."/>
            <person name="Degrave A."/>
            <person name="Dilmaghani A."/>
            <person name="Duret L."/>
            <person name="Fudal I."/>
            <person name="Goodwin S.B."/>
            <person name="Gout L."/>
            <person name="Glaser N."/>
            <person name="Linglin J."/>
            <person name="Kema G.H.J."/>
            <person name="Lapalu N."/>
            <person name="Lawrence C.B."/>
            <person name="May K."/>
            <person name="Meyer M."/>
            <person name="Ollivier B."/>
            <person name="Poulain J."/>
            <person name="Schoch C.L."/>
            <person name="Simon A."/>
            <person name="Spatafora J.W."/>
            <person name="Stachowiak A."/>
            <person name="Turgeon B.G."/>
            <person name="Tyler B.M."/>
            <person name="Vincent D."/>
            <person name="Weissenbach J."/>
            <person name="Amselem J."/>
            <person name="Quesneville H."/>
            <person name="Oliver R.P."/>
            <person name="Wincker P."/>
            <person name="Balesdent M.-H."/>
            <person name="Howlett B.J."/>
        </authorList>
    </citation>
    <scope>NUCLEOTIDE SEQUENCE [LARGE SCALE GENOMIC DNA]</scope>
    <source>
        <strain evidence="3">JN3 / isolate v23.1.3 / race Av1-4-5-6-7-8</strain>
    </source>
</reference>
<dbReference type="AlphaFoldDB" id="E4ZND2"/>
<name>E4ZND2_LEPMJ</name>
<protein>
    <submittedName>
        <fullName evidence="2">Uncharacterized protein</fullName>
    </submittedName>
</protein>
<evidence type="ECO:0000313" key="3">
    <source>
        <dbReference type="Proteomes" id="UP000002668"/>
    </source>
</evidence>
<dbReference type="EMBL" id="FP929105">
    <property type="protein sequence ID" value="CBX92991.1"/>
    <property type="molecule type" value="Genomic_DNA"/>
</dbReference>
<dbReference type="GeneID" id="13282788"/>
<feature type="region of interest" description="Disordered" evidence="1">
    <location>
        <begin position="135"/>
        <end position="178"/>
    </location>
</feature>
<dbReference type="InParanoid" id="E4ZND2"/>
<organism evidence="3">
    <name type="scientific">Leptosphaeria maculans (strain JN3 / isolate v23.1.3 / race Av1-4-5-6-7-8)</name>
    <name type="common">Blackleg fungus</name>
    <name type="synonym">Phoma lingam</name>
    <dbReference type="NCBI Taxonomy" id="985895"/>
    <lineage>
        <taxon>Eukaryota</taxon>
        <taxon>Fungi</taxon>
        <taxon>Dikarya</taxon>
        <taxon>Ascomycota</taxon>
        <taxon>Pezizomycotina</taxon>
        <taxon>Dothideomycetes</taxon>
        <taxon>Pleosporomycetidae</taxon>
        <taxon>Pleosporales</taxon>
        <taxon>Pleosporineae</taxon>
        <taxon>Leptosphaeriaceae</taxon>
        <taxon>Plenodomus</taxon>
        <taxon>Plenodomus lingam/Leptosphaeria maculans species complex</taxon>
    </lineage>
</organism>
<dbReference type="OMA" id="HFRGEEP"/>
<feature type="compositionally biased region" description="Basic and acidic residues" evidence="1">
    <location>
        <begin position="160"/>
        <end position="170"/>
    </location>
</feature>
<feature type="region of interest" description="Disordered" evidence="1">
    <location>
        <begin position="101"/>
        <end position="122"/>
    </location>
</feature>
<evidence type="ECO:0000313" key="2">
    <source>
        <dbReference type="EMBL" id="CBX92991.1"/>
    </source>
</evidence>
<dbReference type="Proteomes" id="UP000002668">
    <property type="component" value="Genome"/>
</dbReference>